<dbReference type="PANTHER" id="PTHR37312:SF1">
    <property type="entry name" value="MEMBRANE-BOUND ACYLTRANSFERASE YKRP-RELATED"/>
    <property type="match status" value="1"/>
</dbReference>
<keyword evidence="5" id="KW-0012">Acyltransferase</keyword>
<evidence type="ECO:0000259" key="4">
    <source>
        <dbReference type="Pfam" id="PF01757"/>
    </source>
</evidence>
<accession>A0A917H9D6</accession>
<feature type="transmembrane region" description="Helical" evidence="3">
    <location>
        <begin position="50"/>
        <end position="71"/>
    </location>
</feature>
<feature type="transmembrane region" description="Helical" evidence="3">
    <location>
        <begin position="268"/>
        <end position="284"/>
    </location>
</feature>
<reference evidence="5" key="1">
    <citation type="journal article" date="2014" name="Int. J. Syst. Evol. Microbiol.">
        <title>Complete genome sequence of Corynebacterium casei LMG S-19264T (=DSM 44701T), isolated from a smear-ripened cheese.</title>
        <authorList>
            <consortium name="US DOE Joint Genome Institute (JGI-PGF)"/>
            <person name="Walter F."/>
            <person name="Albersmeier A."/>
            <person name="Kalinowski J."/>
            <person name="Ruckert C."/>
        </authorList>
    </citation>
    <scope>NUCLEOTIDE SEQUENCE</scope>
    <source>
        <strain evidence="5">CGMCC 1.12754</strain>
    </source>
</reference>
<keyword evidence="3" id="KW-0812">Transmembrane</keyword>
<keyword evidence="6" id="KW-1185">Reference proteome</keyword>
<dbReference type="EMBL" id="BMFR01000004">
    <property type="protein sequence ID" value="GGG70997.1"/>
    <property type="molecule type" value="Genomic_DNA"/>
</dbReference>
<dbReference type="Pfam" id="PF01757">
    <property type="entry name" value="Acyl_transf_3"/>
    <property type="match status" value="1"/>
</dbReference>
<dbReference type="GO" id="GO:0016747">
    <property type="term" value="F:acyltransferase activity, transferring groups other than amino-acyl groups"/>
    <property type="evidence" value="ECO:0007669"/>
    <property type="project" value="InterPro"/>
</dbReference>
<comment type="caution">
    <text evidence="5">The sequence shown here is derived from an EMBL/GenBank/DDBJ whole genome shotgun (WGS) entry which is preliminary data.</text>
</comment>
<feature type="domain" description="Acyltransferase 3" evidence="4">
    <location>
        <begin position="14"/>
        <end position="312"/>
    </location>
</feature>
<name>A0A917H9D6_9BACI</name>
<evidence type="ECO:0000256" key="1">
    <source>
        <dbReference type="ARBA" id="ARBA00004370"/>
    </source>
</evidence>
<sequence>MIISKKGMSYMERNAYFDNAKLALIFLVVFGHMIQPFTDGSHGINTLYTWIYTFHMPAFIFLAGFFAKGSGDKKYIAKLAKKLLLPYLIFQLLYTGYYFFIGKDDWQTGIFYPHWSLWFLFSLFCWHMLLYWFKKVPAVMSVSIAVLFGLIVGYFNEIGHTFSLSRTFVFFPFFLIGYWLKKDHVLFLTRKSVKIVSLIVMIAVASAVYVAPEFNTGWLLASKSYGDLGMSEFGGIARFLVYVTSALMAASILAWIPKKNTKLTKLGTRTLYVYLLHGFFVQFFRKTNLFEINNAFDLFGLAVIAAIIVLVLSSKPILGVWQPFIEGKVSILRSVFGQKKNIKKQHNENLNT</sequence>
<evidence type="ECO:0000313" key="5">
    <source>
        <dbReference type="EMBL" id="GGG70997.1"/>
    </source>
</evidence>
<proteinExistence type="inferred from homology"/>
<feature type="transmembrane region" description="Helical" evidence="3">
    <location>
        <begin position="161"/>
        <end position="180"/>
    </location>
</feature>
<feature type="transmembrane region" description="Helical" evidence="3">
    <location>
        <begin position="112"/>
        <end position="131"/>
    </location>
</feature>
<dbReference type="AlphaFoldDB" id="A0A917H9D6"/>
<evidence type="ECO:0000256" key="3">
    <source>
        <dbReference type="SAM" id="Phobius"/>
    </source>
</evidence>
<dbReference type="InterPro" id="IPR052734">
    <property type="entry name" value="Nod_factor_acetyltransferase"/>
</dbReference>
<dbReference type="Proteomes" id="UP000622860">
    <property type="component" value="Unassembled WGS sequence"/>
</dbReference>
<feature type="transmembrane region" description="Helical" evidence="3">
    <location>
        <begin position="20"/>
        <end position="38"/>
    </location>
</feature>
<comment type="subcellular location">
    <subcellularLocation>
        <location evidence="1">Membrane</location>
    </subcellularLocation>
</comment>
<feature type="transmembrane region" description="Helical" evidence="3">
    <location>
        <begin position="296"/>
        <end position="313"/>
    </location>
</feature>
<organism evidence="5 6">
    <name type="scientific">Virgibacillus oceani</name>
    <dbReference type="NCBI Taxonomy" id="1479511"/>
    <lineage>
        <taxon>Bacteria</taxon>
        <taxon>Bacillati</taxon>
        <taxon>Bacillota</taxon>
        <taxon>Bacilli</taxon>
        <taxon>Bacillales</taxon>
        <taxon>Bacillaceae</taxon>
        <taxon>Virgibacillus</taxon>
    </lineage>
</organism>
<dbReference type="PANTHER" id="PTHR37312">
    <property type="entry name" value="MEMBRANE-BOUND ACYLTRANSFERASE YKRP-RELATED"/>
    <property type="match status" value="1"/>
</dbReference>
<comment type="similarity">
    <text evidence="2">Belongs to the acyltransferase 3 family.</text>
</comment>
<evidence type="ECO:0000313" key="6">
    <source>
        <dbReference type="Proteomes" id="UP000622860"/>
    </source>
</evidence>
<protein>
    <submittedName>
        <fullName evidence="5">Acyltransferase</fullName>
    </submittedName>
</protein>
<keyword evidence="3" id="KW-0472">Membrane</keyword>
<reference evidence="5" key="2">
    <citation type="submission" date="2020-09" db="EMBL/GenBank/DDBJ databases">
        <authorList>
            <person name="Sun Q."/>
            <person name="Zhou Y."/>
        </authorList>
    </citation>
    <scope>NUCLEOTIDE SEQUENCE</scope>
    <source>
        <strain evidence="5">CGMCC 1.12754</strain>
    </source>
</reference>
<keyword evidence="3" id="KW-1133">Transmembrane helix</keyword>
<feature type="transmembrane region" description="Helical" evidence="3">
    <location>
        <begin position="192"/>
        <end position="211"/>
    </location>
</feature>
<keyword evidence="5" id="KW-0808">Transferase</keyword>
<gene>
    <name evidence="5" type="ORF">GCM10011398_13970</name>
</gene>
<feature type="transmembrane region" description="Helical" evidence="3">
    <location>
        <begin position="236"/>
        <end position="256"/>
    </location>
</feature>
<feature type="transmembrane region" description="Helical" evidence="3">
    <location>
        <begin position="138"/>
        <end position="155"/>
    </location>
</feature>
<dbReference type="InterPro" id="IPR002656">
    <property type="entry name" value="Acyl_transf_3_dom"/>
</dbReference>
<evidence type="ECO:0000256" key="2">
    <source>
        <dbReference type="ARBA" id="ARBA00007400"/>
    </source>
</evidence>
<feature type="transmembrane region" description="Helical" evidence="3">
    <location>
        <begin position="83"/>
        <end position="100"/>
    </location>
</feature>